<evidence type="ECO:0000313" key="2">
    <source>
        <dbReference type="Proteomes" id="UP000683575"/>
    </source>
</evidence>
<reference evidence="1" key="1">
    <citation type="submission" date="2021-06" db="EMBL/GenBank/DDBJ databases">
        <title>Complete genome sequence of Nocardioides sp. G188.</title>
        <authorList>
            <person name="Im W.-T."/>
        </authorList>
    </citation>
    <scope>NUCLEOTIDE SEQUENCE</scope>
    <source>
        <strain evidence="1">G188</strain>
    </source>
</reference>
<dbReference type="InterPro" id="IPR018641">
    <property type="entry name" value="Trfase_1_rSAM/seldom-assoc"/>
</dbReference>
<dbReference type="PANTHER" id="PTHR36529">
    <property type="entry name" value="SLL1095 PROTEIN"/>
    <property type="match status" value="1"/>
</dbReference>
<dbReference type="RefSeq" id="WP_216941029.1">
    <property type="nucleotide sequence ID" value="NZ_CP077062.1"/>
</dbReference>
<dbReference type="EMBL" id="CP077062">
    <property type="protein sequence ID" value="QWZ09183.1"/>
    <property type="molecule type" value="Genomic_DNA"/>
</dbReference>
<proteinExistence type="predicted"/>
<accession>A0A975T1K1</accession>
<evidence type="ECO:0000313" key="1">
    <source>
        <dbReference type="EMBL" id="QWZ09183.1"/>
    </source>
</evidence>
<protein>
    <submittedName>
        <fullName evidence="1">DUF2064 domain-containing protein</fullName>
    </submittedName>
</protein>
<dbReference type="Proteomes" id="UP000683575">
    <property type="component" value="Chromosome"/>
</dbReference>
<dbReference type="Pfam" id="PF09837">
    <property type="entry name" value="DUF2064"/>
    <property type="match status" value="1"/>
</dbReference>
<organism evidence="1 2">
    <name type="scientific">Nocardioides panacis</name>
    <dbReference type="NCBI Taxonomy" id="2849501"/>
    <lineage>
        <taxon>Bacteria</taxon>
        <taxon>Bacillati</taxon>
        <taxon>Actinomycetota</taxon>
        <taxon>Actinomycetes</taxon>
        <taxon>Propionibacteriales</taxon>
        <taxon>Nocardioidaceae</taxon>
        <taxon>Nocardioides</taxon>
    </lineage>
</organism>
<sequence>MRPAVLVMAKAPVAGQVKTRLGAHVGDDVAAHLAAACVLDTLAVCREVFEDCHVALAGDLAGAVRHAALVEALAGWTVHPQRGDGFAARLAHAHADVAAAAGAPVVQIGMDTPHVTAAELAAVAGLVGDGNDAVLGAAEDGGWWVLAVTDPALARPLAGVEMSTARTYVDTLAALRRAGATVAATTVLRDVDEAPDADLVAAAAPGTRFAALWRTVREEVPR</sequence>
<dbReference type="AlphaFoldDB" id="A0A975T1K1"/>
<name>A0A975T1K1_9ACTN</name>
<dbReference type="PANTHER" id="PTHR36529:SF1">
    <property type="entry name" value="GLYCOSYLTRANSFERASE"/>
    <property type="match status" value="1"/>
</dbReference>
<keyword evidence="2" id="KW-1185">Reference proteome</keyword>
<gene>
    <name evidence="1" type="ORF">KRR39_05155</name>
</gene>
<dbReference type="KEGG" id="nps:KRR39_05155"/>